<organism evidence="3 4">
    <name type="scientific">Pseudoalteromonas holothuriae</name>
    <dbReference type="NCBI Taxonomy" id="2963714"/>
    <lineage>
        <taxon>Bacteria</taxon>
        <taxon>Pseudomonadati</taxon>
        <taxon>Pseudomonadota</taxon>
        <taxon>Gammaproteobacteria</taxon>
        <taxon>Alteromonadales</taxon>
        <taxon>Pseudoalteromonadaceae</taxon>
        <taxon>Pseudoalteromonas</taxon>
    </lineage>
</organism>
<feature type="transmembrane region" description="Helical" evidence="2">
    <location>
        <begin position="9"/>
        <end position="28"/>
    </location>
</feature>
<protein>
    <recommendedName>
        <fullName evidence="5">Tfp pilus assembly protein PilO</fullName>
    </recommendedName>
</protein>
<sequence length="187" mass="21556">MNELTKHRGALIAIATLLVIKFILVPWYEWQSQVMVSNVLLSKQNTKAQELLQNSEKVIQQFEQLKNRLTTLEFEYYTAAEGSEALKLKIQKRLEKLLFINELESSSIGWQNSYQYPETPIMKHQLSLRFTGSTLGATAFFIDLAEQEKLYLIEGLNFNLLRQSAGNLGRVSVSVRLSFIEIKRRAQ</sequence>
<accession>A0ABN8UHA4</accession>
<gene>
    <name evidence="3" type="ORF">PSECIP111951_00678</name>
</gene>
<keyword evidence="2" id="KW-1133">Transmembrane helix</keyword>
<comment type="caution">
    <text evidence="3">The sequence shown here is derived from an EMBL/GenBank/DDBJ whole genome shotgun (WGS) entry which is preliminary data.</text>
</comment>
<evidence type="ECO:0008006" key="5">
    <source>
        <dbReference type="Google" id="ProtNLM"/>
    </source>
</evidence>
<keyword evidence="1" id="KW-0175">Coiled coil</keyword>
<keyword evidence="2" id="KW-0812">Transmembrane</keyword>
<evidence type="ECO:0000256" key="1">
    <source>
        <dbReference type="SAM" id="Coils"/>
    </source>
</evidence>
<feature type="coiled-coil region" evidence="1">
    <location>
        <begin position="45"/>
        <end position="75"/>
    </location>
</feature>
<dbReference type="RefSeq" id="WP_261591879.1">
    <property type="nucleotide sequence ID" value="NZ_CAMAPD010000003.1"/>
</dbReference>
<dbReference type="EMBL" id="CAMAPD010000003">
    <property type="protein sequence ID" value="CAH9052731.1"/>
    <property type="molecule type" value="Genomic_DNA"/>
</dbReference>
<dbReference type="Proteomes" id="UP001152485">
    <property type="component" value="Unassembled WGS sequence"/>
</dbReference>
<keyword evidence="2" id="KW-0472">Membrane</keyword>
<evidence type="ECO:0000313" key="3">
    <source>
        <dbReference type="EMBL" id="CAH9052731.1"/>
    </source>
</evidence>
<evidence type="ECO:0000256" key="2">
    <source>
        <dbReference type="SAM" id="Phobius"/>
    </source>
</evidence>
<name>A0ABN8UHA4_9GAMM</name>
<evidence type="ECO:0000313" key="4">
    <source>
        <dbReference type="Proteomes" id="UP001152485"/>
    </source>
</evidence>
<proteinExistence type="predicted"/>
<reference evidence="3 4" key="1">
    <citation type="submission" date="2022-07" db="EMBL/GenBank/DDBJ databases">
        <authorList>
            <person name="Criscuolo A."/>
        </authorList>
    </citation>
    <scope>NUCLEOTIDE SEQUENCE [LARGE SCALE GENOMIC DNA]</scope>
    <source>
        <strain evidence="4">CIP 111951</strain>
    </source>
</reference>